<dbReference type="SUPFAM" id="SSF52833">
    <property type="entry name" value="Thioredoxin-like"/>
    <property type="match status" value="1"/>
</dbReference>
<dbReference type="Pfam" id="PF13410">
    <property type="entry name" value="GST_C_2"/>
    <property type="match status" value="1"/>
</dbReference>
<protein>
    <recommendedName>
        <fullName evidence="5">Glutathione S-transferase</fullName>
    </recommendedName>
</protein>
<evidence type="ECO:0008006" key="5">
    <source>
        <dbReference type="Google" id="ProtNLM"/>
    </source>
</evidence>
<proteinExistence type="predicted"/>
<dbReference type="SFLD" id="SFLDS00019">
    <property type="entry name" value="Glutathione_Transferase_(cytos"/>
    <property type="match status" value="1"/>
</dbReference>
<dbReference type="Gene3D" id="1.20.1050.10">
    <property type="match status" value="1"/>
</dbReference>
<organism evidence="3 4">
    <name type="scientific">Sphingomonas sanxanigenens DSM 19645 = NX02</name>
    <dbReference type="NCBI Taxonomy" id="1123269"/>
    <lineage>
        <taxon>Bacteria</taxon>
        <taxon>Pseudomonadati</taxon>
        <taxon>Pseudomonadota</taxon>
        <taxon>Alphaproteobacteria</taxon>
        <taxon>Sphingomonadales</taxon>
        <taxon>Sphingomonadaceae</taxon>
        <taxon>Sphingomonas</taxon>
    </lineage>
</organism>
<feature type="domain" description="GST N-terminal" evidence="1">
    <location>
        <begin position="2"/>
        <end position="87"/>
    </location>
</feature>
<dbReference type="STRING" id="1123269.NX02_13145"/>
<gene>
    <name evidence="3" type="ORF">NX02_13145</name>
</gene>
<dbReference type="PROSITE" id="PS50405">
    <property type="entry name" value="GST_CTER"/>
    <property type="match status" value="1"/>
</dbReference>
<dbReference type="RefSeq" id="WP_025292532.1">
    <property type="nucleotide sequence ID" value="NZ_CP006644.1"/>
</dbReference>
<dbReference type="SUPFAM" id="SSF47616">
    <property type="entry name" value="GST C-terminal domain-like"/>
    <property type="match status" value="1"/>
</dbReference>
<dbReference type="InterPro" id="IPR004045">
    <property type="entry name" value="Glutathione_S-Trfase_N"/>
</dbReference>
<dbReference type="eggNOG" id="COG0625">
    <property type="taxonomic scope" value="Bacteria"/>
</dbReference>
<dbReference type="AlphaFoldDB" id="W0ACQ4"/>
<accession>W0ACQ4</accession>
<reference evidence="3 4" key="1">
    <citation type="submission" date="2013-07" db="EMBL/GenBank/DDBJ databases">
        <title>Completed genome of Sphingomonas sanxanigenens NX02.</title>
        <authorList>
            <person name="Ma T."/>
            <person name="Huang H."/>
            <person name="Wu M."/>
            <person name="Li X."/>
            <person name="Li G."/>
        </authorList>
    </citation>
    <scope>NUCLEOTIDE SEQUENCE [LARGE SCALE GENOMIC DNA]</scope>
    <source>
        <strain evidence="3 4">NX02</strain>
    </source>
</reference>
<evidence type="ECO:0000259" key="2">
    <source>
        <dbReference type="PROSITE" id="PS50405"/>
    </source>
</evidence>
<dbReference type="CDD" id="cd03046">
    <property type="entry name" value="GST_N_GTT1_like"/>
    <property type="match status" value="1"/>
</dbReference>
<dbReference type="OrthoDB" id="5740960at2"/>
<evidence type="ECO:0000313" key="4">
    <source>
        <dbReference type="Proteomes" id="UP000018851"/>
    </source>
</evidence>
<keyword evidence="4" id="KW-1185">Reference proteome</keyword>
<feature type="domain" description="GST C-terminal" evidence="2">
    <location>
        <begin position="93"/>
        <end position="205"/>
    </location>
</feature>
<dbReference type="InterPro" id="IPR040079">
    <property type="entry name" value="Glutathione_S-Trfase"/>
</dbReference>
<dbReference type="SFLD" id="SFLDG01150">
    <property type="entry name" value="Main.1:_Beta-like"/>
    <property type="match status" value="1"/>
</dbReference>
<dbReference type="EMBL" id="CP006644">
    <property type="protein sequence ID" value="AHE54327.1"/>
    <property type="molecule type" value="Genomic_DNA"/>
</dbReference>
<dbReference type="PATRIC" id="fig|1123269.5.peg.2559"/>
<dbReference type="InterPro" id="IPR036282">
    <property type="entry name" value="Glutathione-S-Trfase_C_sf"/>
</dbReference>
<dbReference type="HOGENOM" id="CLU_011226_6_4_5"/>
<dbReference type="InterPro" id="IPR010987">
    <property type="entry name" value="Glutathione-S-Trfase_C-like"/>
</dbReference>
<dbReference type="Gene3D" id="3.40.30.10">
    <property type="entry name" value="Glutaredoxin"/>
    <property type="match status" value="1"/>
</dbReference>
<dbReference type="InterPro" id="IPR036249">
    <property type="entry name" value="Thioredoxin-like_sf"/>
</dbReference>
<dbReference type="PROSITE" id="PS50404">
    <property type="entry name" value="GST_NTER"/>
    <property type="match status" value="1"/>
</dbReference>
<dbReference type="PANTHER" id="PTHR44051:SF21">
    <property type="entry name" value="GLUTATHIONE S-TRANSFERASE FAMILY PROTEIN"/>
    <property type="match status" value="1"/>
</dbReference>
<dbReference type="KEGG" id="ssan:NX02_13145"/>
<dbReference type="CDD" id="cd03207">
    <property type="entry name" value="GST_C_8"/>
    <property type="match status" value="1"/>
</dbReference>
<name>W0ACQ4_9SPHN</name>
<evidence type="ECO:0000259" key="1">
    <source>
        <dbReference type="PROSITE" id="PS50404"/>
    </source>
</evidence>
<dbReference type="Proteomes" id="UP000018851">
    <property type="component" value="Chromosome"/>
</dbReference>
<evidence type="ECO:0000313" key="3">
    <source>
        <dbReference type="EMBL" id="AHE54327.1"/>
    </source>
</evidence>
<sequence length="205" mass="22159">MAGKIDFYYNPQSRAAVTRWALEEAGADYEIKPVTFDGGDGLDSRSDEFLAINPMGKIPTLVLDDGTVLTENGAIIAWLADAYPDAGLAPPAGSPERGTMYRWLFFIGSCFEPAMTDRMMRPNSAINPRSLGWGDYDQVVDTLEKALAEGPWLLGDRFSAADIYVAASLGWAGMFGAPRIKESAVIQDYVARAQARPAAQRANGG</sequence>
<dbReference type="PANTHER" id="PTHR44051">
    <property type="entry name" value="GLUTATHIONE S-TRANSFERASE-RELATED"/>
    <property type="match status" value="1"/>
</dbReference>
<dbReference type="SFLD" id="SFLDG00358">
    <property type="entry name" value="Main_(cytGST)"/>
    <property type="match status" value="1"/>
</dbReference>
<dbReference type="Pfam" id="PF13409">
    <property type="entry name" value="GST_N_2"/>
    <property type="match status" value="1"/>
</dbReference>